<dbReference type="CDD" id="cd06533">
    <property type="entry name" value="Glyco_transf_WecG_TagA"/>
    <property type="match status" value="1"/>
</dbReference>
<dbReference type="NCBIfam" id="TIGR00696">
    <property type="entry name" value="wecG_tagA_cpsF"/>
    <property type="match status" value="1"/>
</dbReference>
<dbReference type="InterPro" id="IPR004629">
    <property type="entry name" value="WecG_TagA_CpsF"/>
</dbReference>
<protein>
    <submittedName>
        <fullName evidence="3">Lipopolysaccharide biosynthesis protein</fullName>
    </submittedName>
</protein>
<evidence type="ECO:0000313" key="3">
    <source>
        <dbReference type="EMBL" id="AJC74483.1"/>
    </source>
</evidence>
<dbReference type="Proteomes" id="UP000077469">
    <property type="component" value="Chromosome"/>
</dbReference>
<evidence type="ECO:0000256" key="1">
    <source>
        <dbReference type="ARBA" id="ARBA00022676"/>
    </source>
</evidence>
<name>A0A0X1KTD4_9THEM</name>
<dbReference type="RefSeq" id="WP_031502655.1">
    <property type="nucleotide sequence ID" value="NC_022795.1"/>
</dbReference>
<evidence type="ECO:0000313" key="4">
    <source>
        <dbReference type="Proteomes" id="UP000077469"/>
    </source>
</evidence>
<dbReference type="KEGG" id="phy:AJ81_10195"/>
<keyword evidence="2" id="KW-0808">Transferase</keyword>
<reference evidence="3 4" key="1">
    <citation type="submission" date="2014-01" db="EMBL/GenBank/DDBJ databases">
        <title>Genome sequencing of Thermotog hypogea.</title>
        <authorList>
            <person name="Zhang X."/>
            <person name="Alvare G."/>
            <person name="Fristensky B."/>
            <person name="Chen L."/>
            <person name="Suen T."/>
            <person name="Chen Q."/>
            <person name="Ma K."/>
        </authorList>
    </citation>
    <scope>NUCLEOTIDE SEQUENCE [LARGE SCALE GENOMIC DNA]</scope>
    <source>
        <strain evidence="3 4">DSM 11164</strain>
    </source>
</reference>
<dbReference type="PaxDb" id="1123384-AJ81_10195"/>
<dbReference type="STRING" id="1123384.AJ81_10195"/>
<dbReference type="AlphaFoldDB" id="A0A0X1KTD4"/>
<proteinExistence type="predicted"/>
<dbReference type="Pfam" id="PF03808">
    <property type="entry name" value="Glyco_tran_WecG"/>
    <property type="match status" value="1"/>
</dbReference>
<sequence length="239" mass="26937">MEKVEIFGLPITTGTFSEMLEQIQSRILQKKKTFVVTANATIVVTAIEKPEYRRIVQSADLVLPDGFGVVMAIRRFHKKSSERVTGIDMMLELCKFAAKQGLRVFLLGSKQEIVEKAARNLERTYGNIVAGYHHGYFDGEGPIDLISSSKADLLFVGMGVPKQEMWIGENFDKIPATLAMGVGGSFDVISGYKKRAPKIIQNLKLEWLYRYLQSPLQKKNVPKDVTKLLWYILKPPRGL</sequence>
<dbReference type="GO" id="GO:0016758">
    <property type="term" value="F:hexosyltransferase activity"/>
    <property type="evidence" value="ECO:0007669"/>
    <property type="project" value="TreeGrafter"/>
</dbReference>
<gene>
    <name evidence="3" type="ORF">AJ81_10195</name>
</gene>
<dbReference type="EMBL" id="CP007141">
    <property type="protein sequence ID" value="AJC74483.1"/>
    <property type="molecule type" value="Genomic_DNA"/>
</dbReference>
<evidence type="ECO:0000256" key="2">
    <source>
        <dbReference type="ARBA" id="ARBA00022679"/>
    </source>
</evidence>
<accession>A0A0X1KTD4</accession>
<organism evidence="3 4">
    <name type="scientific">Pseudothermotoga hypogea DSM 11164 = NBRC 106472</name>
    <dbReference type="NCBI Taxonomy" id="1123384"/>
    <lineage>
        <taxon>Bacteria</taxon>
        <taxon>Thermotogati</taxon>
        <taxon>Thermotogota</taxon>
        <taxon>Thermotogae</taxon>
        <taxon>Thermotogales</taxon>
        <taxon>Thermotogaceae</taxon>
        <taxon>Pseudothermotoga</taxon>
    </lineage>
</organism>
<keyword evidence="4" id="KW-1185">Reference proteome</keyword>
<keyword evidence="1" id="KW-0328">Glycosyltransferase</keyword>
<dbReference type="PATRIC" id="fig|1123384.7.peg.2046"/>
<dbReference type="PANTHER" id="PTHR34136:SF1">
    <property type="entry name" value="UDP-N-ACETYL-D-MANNOSAMINURONIC ACID TRANSFERASE"/>
    <property type="match status" value="1"/>
</dbReference>
<dbReference type="PANTHER" id="PTHR34136">
    <property type="match status" value="1"/>
</dbReference>